<dbReference type="Gene3D" id="3.40.50.1820">
    <property type="entry name" value="alpha/beta hydrolase"/>
    <property type="match status" value="1"/>
</dbReference>
<sequence length="577" mass="60723">MKASLLHFLAVPAFALANTLEKRQSDWVVGQTVQTDSGPVSGHPALNASQVSEYLGIPFAVPPVGDLRFAPPQKYSGSSPINGTSFGFSCPAPTISSNVSAANIASANLTASGLLTLQALAQYGDKFSEDCLTLNVWTKPQTGDAKKAVLLWIYGGGFTTGNSDSPVYNGQWIADQEDVVLVSTNYRLNIFGFPGNPNGTNNLGLLDQRLAVEWVRDNIANFGGDPTRITLFGQSAGGASVDYYSYAWTSDPIVAGFIPESGTALGLGQIKPDQSASLWYNVSTKLGCGDASSDEASVLSCMRTKNYTSILQALPSGGVTGTTGFGPTIDNVVVFSDYLNRSAAGNFIKKPMLVGNANNEAGLFRAVAAVEGMSSQYSDAYWNAFNLLGFVCPAAARANISVANGVPTWRYRWFGVFPNTIITTDPESGAWHASELPVLFNYSGPADLEIPATTPEEIAIGNYFRGAWATFAKDPVNGLRTYSGGNGAGWPTYLPGQNTLVRLAYQNLTGPNLAPSQMYDSGCPVTFAVPSGALGNGSTNATVTGTAPPTTVTKSEGGRRETGFGLLVFLGALLFAL</sequence>
<dbReference type="OrthoDB" id="408631at2759"/>
<reference evidence="5 6" key="1">
    <citation type="submission" date="2016-05" db="EMBL/GenBank/DDBJ databases">
        <title>A degradative enzymes factory behind the ericoid mycorrhizal symbiosis.</title>
        <authorList>
            <consortium name="DOE Joint Genome Institute"/>
            <person name="Martino E."/>
            <person name="Morin E."/>
            <person name="Grelet G."/>
            <person name="Kuo A."/>
            <person name="Kohler A."/>
            <person name="Daghino S."/>
            <person name="Barry K."/>
            <person name="Choi C."/>
            <person name="Cichocki N."/>
            <person name="Clum A."/>
            <person name="Copeland A."/>
            <person name="Hainaut M."/>
            <person name="Haridas S."/>
            <person name="Labutti K."/>
            <person name="Lindquist E."/>
            <person name="Lipzen A."/>
            <person name="Khouja H.-R."/>
            <person name="Murat C."/>
            <person name="Ohm R."/>
            <person name="Olson A."/>
            <person name="Spatafora J."/>
            <person name="Veneault-Fourrey C."/>
            <person name="Henrissat B."/>
            <person name="Grigoriev I."/>
            <person name="Martin F."/>
            <person name="Perotto S."/>
        </authorList>
    </citation>
    <scope>NUCLEOTIDE SEQUENCE [LARGE SCALE GENOMIC DNA]</scope>
    <source>
        <strain evidence="5 6">UAMH 7357</strain>
    </source>
</reference>
<dbReference type="STRING" id="1745343.A0A2J6QP73"/>
<evidence type="ECO:0000256" key="2">
    <source>
        <dbReference type="ARBA" id="ARBA00022801"/>
    </source>
</evidence>
<organism evidence="5 6">
    <name type="scientific">Hyaloscypha hepaticicola</name>
    <dbReference type="NCBI Taxonomy" id="2082293"/>
    <lineage>
        <taxon>Eukaryota</taxon>
        <taxon>Fungi</taxon>
        <taxon>Dikarya</taxon>
        <taxon>Ascomycota</taxon>
        <taxon>Pezizomycotina</taxon>
        <taxon>Leotiomycetes</taxon>
        <taxon>Helotiales</taxon>
        <taxon>Hyaloscyphaceae</taxon>
        <taxon>Hyaloscypha</taxon>
    </lineage>
</organism>
<dbReference type="InterPro" id="IPR029058">
    <property type="entry name" value="AB_hydrolase_fold"/>
</dbReference>
<evidence type="ECO:0000259" key="4">
    <source>
        <dbReference type="Pfam" id="PF00135"/>
    </source>
</evidence>
<keyword evidence="2 3" id="KW-0378">Hydrolase</keyword>
<dbReference type="AlphaFoldDB" id="A0A2J6QP73"/>
<evidence type="ECO:0000313" key="5">
    <source>
        <dbReference type="EMBL" id="PMD28044.1"/>
    </source>
</evidence>
<evidence type="ECO:0000313" key="6">
    <source>
        <dbReference type="Proteomes" id="UP000235672"/>
    </source>
</evidence>
<feature type="signal peptide" evidence="3">
    <location>
        <begin position="1"/>
        <end position="17"/>
    </location>
</feature>
<dbReference type="Pfam" id="PF00135">
    <property type="entry name" value="COesterase"/>
    <property type="match status" value="1"/>
</dbReference>
<dbReference type="GO" id="GO:0052689">
    <property type="term" value="F:carboxylic ester hydrolase activity"/>
    <property type="evidence" value="ECO:0007669"/>
    <property type="project" value="TreeGrafter"/>
</dbReference>
<keyword evidence="3" id="KW-0732">Signal</keyword>
<protein>
    <recommendedName>
        <fullName evidence="3">Carboxylic ester hydrolase</fullName>
        <ecNumber evidence="3">3.1.1.-</ecNumber>
    </recommendedName>
</protein>
<dbReference type="SUPFAM" id="SSF53474">
    <property type="entry name" value="alpha/beta-Hydrolases"/>
    <property type="match status" value="1"/>
</dbReference>
<dbReference type="PANTHER" id="PTHR43918">
    <property type="entry name" value="ACETYLCHOLINESTERASE"/>
    <property type="match status" value="1"/>
</dbReference>
<dbReference type="PANTHER" id="PTHR43918:SF4">
    <property type="entry name" value="CARBOXYLIC ESTER HYDROLASE"/>
    <property type="match status" value="1"/>
</dbReference>
<evidence type="ECO:0000256" key="3">
    <source>
        <dbReference type="RuleBase" id="RU361235"/>
    </source>
</evidence>
<keyword evidence="6" id="KW-1185">Reference proteome</keyword>
<dbReference type="EMBL" id="KZ613465">
    <property type="protein sequence ID" value="PMD28044.1"/>
    <property type="molecule type" value="Genomic_DNA"/>
</dbReference>
<dbReference type="PROSITE" id="PS00122">
    <property type="entry name" value="CARBOXYLESTERASE_B_1"/>
    <property type="match status" value="1"/>
</dbReference>
<evidence type="ECO:0000256" key="1">
    <source>
        <dbReference type="ARBA" id="ARBA00005964"/>
    </source>
</evidence>
<dbReference type="Proteomes" id="UP000235672">
    <property type="component" value="Unassembled WGS sequence"/>
</dbReference>
<feature type="domain" description="Carboxylesterase type B" evidence="4">
    <location>
        <begin position="31"/>
        <end position="369"/>
    </location>
</feature>
<proteinExistence type="inferred from homology"/>
<comment type="similarity">
    <text evidence="1 3">Belongs to the type-B carboxylesterase/lipase family.</text>
</comment>
<dbReference type="InterPro" id="IPR050654">
    <property type="entry name" value="AChE-related_enzymes"/>
</dbReference>
<dbReference type="EC" id="3.1.1.-" evidence="3"/>
<accession>A0A2J6QP73</accession>
<name>A0A2J6QP73_9HELO</name>
<feature type="chain" id="PRO_5014209915" description="Carboxylic ester hydrolase" evidence="3">
    <location>
        <begin position="18"/>
        <end position="577"/>
    </location>
</feature>
<dbReference type="InterPro" id="IPR002018">
    <property type="entry name" value="CarbesteraseB"/>
</dbReference>
<dbReference type="InterPro" id="IPR019826">
    <property type="entry name" value="Carboxylesterase_B_AS"/>
</dbReference>
<gene>
    <name evidence="5" type="ORF">NA56DRAFT_616144</name>
</gene>